<evidence type="ECO:0000256" key="8">
    <source>
        <dbReference type="HAMAP-Rule" id="MF_00105"/>
    </source>
</evidence>
<dbReference type="Proteomes" id="UP000176322">
    <property type="component" value="Unassembled WGS sequence"/>
</dbReference>
<dbReference type="PROSITE" id="PS00830">
    <property type="entry name" value="GREAB_2"/>
    <property type="match status" value="1"/>
</dbReference>
<dbReference type="GO" id="GO:0032784">
    <property type="term" value="P:regulation of DNA-templated transcription elongation"/>
    <property type="evidence" value="ECO:0007669"/>
    <property type="project" value="UniProtKB-UniRule"/>
</dbReference>
<dbReference type="GO" id="GO:0003677">
    <property type="term" value="F:DNA binding"/>
    <property type="evidence" value="ECO:0007669"/>
    <property type="project" value="UniProtKB-UniRule"/>
</dbReference>
<feature type="domain" description="Transcription elongation factor GreA/GreB C-terminal" evidence="10">
    <location>
        <begin position="83"/>
        <end position="155"/>
    </location>
</feature>
<sequence>MNDTQAYLTPEKFEELKKELEHLKTVRRREVAEALEYARSLGDLSENAEYQEARDLQATIEERITHLENVIKEAKIVAGDQRGDMVGLGSQVTIQKDGDKQERTYTIVGTEEANIHEHKLSYLSPLGEALLGKGKGDTFSFETPAGKQTYKVVKVA</sequence>
<evidence type="ECO:0000313" key="12">
    <source>
        <dbReference type="EMBL" id="OGG41964.1"/>
    </source>
</evidence>
<dbReference type="InterPro" id="IPR036805">
    <property type="entry name" value="Tscrpt_elong_fac_GreA/B_N_sf"/>
</dbReference>
<dbReference type="SUPFAM" id="SSF46557">
    <property type="entry name" value="GreA transcript cleavage protein, N-terminal domain"/>
    <property type="match status" value="1"/>
</dbReference>
<dbReference type="NCBIfam" id="TIGR01462">
    <property type="entry name" value="greA"/>
    <property type="match status" value="1"/>
</dbReference>
<dbReference type="PROSITE" id="PS00829">
    <property type="entry name" value="GREAB_1"/>
    <property type="match status" value="1"/>
</dbReference>
<dbReference type="InterPro" id="IPR028624">
    <property type="entry name" value="Tscrpt_elong_fac_GreA/B"/>
</dbReference>
<evidence type="ECO:0000256" key="1">
    <source>
        <dbReference type="ARBA" id="ARBA00008213"/>
    </source>
</evidence>
<dbReference type="FunFam" id="1.10.287.180:FF:000001">
    <property type="entry name" value="Transcription elongation factor GreA"/>
    <property type="match status" value="1"/>
</dbReference>
<reference evidence="12 13" key="1">
    <citation type="journal article" date="2016" name="Nat. Commun.">
        <title>Thousands of microbial genomes shed light on interconnected biogeochemical processes in an aquifer system.</title>
        <authorList>
            <person name="Anantharaman K."/>
            <person name="Brown C.T."/>
            <person name="Hug L.A."/>
            <person name="Sharon I."/>
            <person name="Castelle C.J."/>
            <person name="Probst A.J."/>
            <person name="Thomas B.C."/>
            <person name="Singh A."/>
            <person name="Wilkins M.J."/>
            <person name="Karaoz U."/>
            <person name="Brodie E.L."/>
            <person name="Williams K.H."/>
            <person name="Hubbard S.S."/>
            <person name="Banfield J.F."/>
        </authorList>
    </citation>
    <scope>NUCLEOTIDE SEQUENCE [LARGE SCALE GENOMIC DNA]</scope>
</reference>
<keyword evidence="12" id="KW-0251">Elongation factor</keyword>
<dbReference type="InterPro" id="IPR036953">
    <property type="entry name" value="GreA/GreB_C_sf"/>
</dbReference>
<keyword evidence="5 8" id="KW-0804">Transcription</keyword>
<dbReference type="Gene3D" id="3.10.50.30">
    <property type="entry name" value="Transcription elongation factor, GreA/GreB, C-terminal domain"/>
    <property type="match status" value="1"/>
</dbReference>
<comment type="function">
    <text evidence="6 8 9">Necessary for efficient RNA polymerase transcription elongation past template-encoded arresting sites. The arresting sites in DNA have the property of trapping a certain fraction of elongating RNA polymerases that pass through, resulting in locked ternary complexes. Cleavage of the nascent transcript by cleavage factors such as GreA or GreB allows the resumption of elongation from the new 3'terminus. GreA releases sequences of 2 to 3 nucleotides.</text>
</comment>
<dbReference type="GO" id="GO:0006354">
    <property type="term" value="P:DNA-templated transcription elongation"/>
    <property type="evidence" value="ECO:0007669"/>
    <property type="project" value="TreeGrafter"/>
</dbReference>
<dbReference type="NCBIfam" id="NF001263">
    <property type="entry name" value="PRK00226.1-4"/>
    <property type="match status" value="1"/>
</dbReference>
<dbReference type="AlphaFoldDB" id="A0A1F6BYD9"/>
<evidence type="ECO:0000313" key="13">
    <source>
        <dbReference type="Proteomes" id="UP000176322"/>
    </source>
</evidence>
<feature type="domain" description="Transcription elongation factor GreA/GreB N-terminal" evidence="11">
    <location>
        <begin position="7"/>
        <end position="76"/>
    </location>
</feature>
<dbReference type="STRING" id="1798475.A2837_02020"/>
<evidence type="ECO:0000256" key="6">
    <source>
        <dbReference type="ARBA" id="ARBA00024916"/>
    </source>
</evidence>
<dbReference type="SUPFAM" id="SSF54534">
    <property type="entry name" value="FKBP-like"/>
    <property type="match status" value="1"/>
</dbReference>
<comment type="caution">
    <text evidence="12">The sequence shown here is derived from an EMBL/GenBank/DDBJ whole genome shotgun (WGS) entry which is preliminary data.</text>
</comment>
<name>A0A1F6BYD9_9BACT</name>
<dbReference type="InterPro" id="IPR022691">
    <property type="entry name" value="Tscrpt_elong_fac_GreA/B_N"/>
</dbReference>
<keyword evidence="3 8" id="KW-0805">Transcription regulation</keyword>
<dbReference type="Pfam" id="PF01272">
    <property type="entry name" value="GreA_GreB"/>
    <property type="match status" value="1"/>
</dbReference>
<dbReference type="InterPro" id="IPR023459">
    <property type="entry name" value="Tscrpt_elong_fac_GreA/B_fam"/>
</dbReference>
<gene>
    <name evidence="8" type="primary">greA</name>
    <name evidence="12" type="ORF">A2837_02020</name>
</gene>
<comment type="similarity">
    <text evidence="1 8 9">Belongs to the GreA/GreB family.</text>
</comment>
<dbReference type="GO" id="GO:0003746">
    <property type="term" value="F:translation elongation factor activity"/>
    <property type="evidence" value="ECO:0007669"/>
    <property type="project" value="UniProtKB-KW"/>
</dbReference>
<evidence type="ECO:0000259" key="10">
    <source>
        <dbReference type="Pfam" id="PF01272"/>
    </source>
</evidence>
<dbReference type="PIRSF" id="PIRSF006092">
    <property type="entry name" value="GreA_GreB"/>
    <property type="match status" value="1"/>
</dbReference>
<evidence type="ECO:0000256" key="5">
    <source>
        <dbReference type="ARBA" id="ARBA00023163"/>
    </source>
</evidence>
<evidence type="ECO:0000256" key="7">
    <source>
        <dbReference type="ARBA" id="ARBA00030776"/>
    </source>
</evidence>
<accession>A0A1F6BYD9</accession>
<evidence type="ECO:0000256" key="4">
    <source>
        <dbReference type="ARBA" id="ARBA00023125"/>
    </source>
</evidence>
<dbReference type="HAMAP" id="MF_00105">
    <property type="entry name" value="GreA_GreB"/>
    <property type="match status" value="1"/>
</dbReference>
<dbReference type="EMBL" id="MFKO01000002">
    <property type="protein sequence ID" value="OGG41964.1"/>
    <property type="molecule type" value="Genomic_DNA"/>
</dbReference>
<dbReference type="GO" id="GO:0070063">
    <property type="term" value="F:RNA polymerase binding"/>
    <property type="evidence" value="ECO:0007669"/>
    <property type="project" value="InterPro"/>
</dbReference>
<keyword evidence="4 8" id="KW-0238">DNA-binding</keyword>
<dbReference type="Gene3D" id="1.10.287.180">
    <property type="entry name" value="Transcription elongation factor, GreA/GreB, N-terminal domain"/>
    <property type="match status" value="1"/>
</dbReference>
<dbReference type="PANTHER" id="PTHR30437">
    <property type="entry name" value="TRANSCRIPTION ELONGATION FACTOR GREA"/>
    <property type="match status" value="1"/>
</dbReference>
<dbReference type="PANTHER" id="PTHR30437:SF4">
    <property type="entry name" value="TRANSCRIPTION ELONGATION FACTOR GREA"/>
    <property type="match status" value="1"/>
</dbReference>
<evidence type="ECO:0000259" key="11">
    <source>
        <dbReference type="Pfam" id="PF03449"/>
    </source>
</evidence>
<protein>
    <recommendedName>
        <fullName evidence="2 8">Transcription elongation factor GreA</fullName>
    </recommendedName>
    <alternativeName>
        <fullName evidence="7 8">Transcript cleavage factor GreA</fullName>
    </alternativeName>
</protein>
<evidence type="ECO:0000256" key="3">
    <source>
        <dbReference type="ARBA" id="ARBA00023015"/>
    </source>
</evidence>
<dbReference type="InterPro" id="IPR001437">
    <property type="entry name" value="Tscrpt_elong_fac_GreA/B_C"/>
</dbReference>
<keyword evidence="12" id="KW-0648">Protein biosynthesis</keyword>
<dbReference type="InterPro" id="IPR006359">
    <property type="entry name" value="Tscrpt_elong_fac_GreA"/>
</dbReference>
<evidence type="ECO:0000256" key="2">
    <source>
        <dbReference type="ARBA" id="ARBA00013729"/>
    </source>
</evidence>
<proteinExistence type="inferred from homology"/>
<dbReference type="Pfam" id="PF03449">
    <property type="entry name" value="GreA_GreB_N"/>
    <property type="match status" value="1"/>
</dbReference>
<evidence type="ECO:0000256" key="9">
    <source>
        <dbReference type="RuleBase" id="RU000556"/>
    </source>
</evidence>
<organism evidence="12 13">
    <name type="scientific">Candidatus Kaiserbacteria bacterium RIFCSPHIGHO2_01_FULL_46_22</name>
    <dbReference type="NCBI Taxonomy" id="1798475"/>
    <lineage>
        <taxon>Bacteria</taxon>
        <taxon>Candidatus Kaiseribacteriota</taxon>
    </lineage>
</organism>
<dbReference type="InterPro" id="IPR018151">
    <property type="entry name" value="TF_GreA/GreB_CS"/>
</dbReference>
<dbReference type="FunFam" id="3.10.50.30:FF:000001">
    <property type="entry name" value="Transcription elongation factor GreA"/>
    <property type="match status" value="1"/>
</dbReference>